<reference evidence="8" key="1">
    <citation type="journal article" date="2012" name="PLoS Genet.">
        <title>The genomes of the fungal plant pathogens Cladosporium fulvum and Dothistroma septosporum reveal adaptation to different hosts and lifestyles but also signatures of common ancestry.</title>
        <authorList>
            <person name="de Wit P.J.G.M."/>
            <person name="van der Burgt A."/>
            <person name="Oekmen B."/>
            <person name="Stergiopoulos I."/>
            <person name="Abd-Elsalam K.A."/>
            <person name="Aerts A.L."/>
            <person name="Bahkali A.H."/>
            <person name="Beenen H.G."/>
            <person name="Chettri P."/>
            <person name="Cox M.P."/>
            <person name="Datema E."/>
            <person name="de Vries R.P."/>
            <person name="Dhillon B."/>
            <person name="Ganley A.R."/>
            <person name="Griffiths S.A."/>
            <person name="Guo Y."/>
            <person name="Hamelin R.C."/>
            <person name="Henrissat B."/>
            <person name="Kabir M.S."/>
            <person name="Jashni M.K."/>
            <person name="Kema G."/>
            <person name="Klaubauf S."/>
            <person name="Lapidus A."/>
            <person name="Levasseur A."/>
            <person name="Lindquist E."/>
            <person name="Mehrabi R."/>
            <person name="Ohm R.A."/>
            <person name="Owen T.J."/>
            <person name="Salamov A."/>
            <person name="Schwelm A."/>
            <person name="Schijlen E."/>
            <person name="Sun H."/>
            <person name="van den Burg H.A."/>
            <person name="van Ham R.C.H.J."/>
            <person name="Zhang S."/>
            <person name="Goodwin S.B."/>
            <person name="Grigoriev I.V."/>
            <person name="Collemare J."/>
            <person name="Bradshaw R.E."/>
        </authorList>
    </citation>
    <scope>NUCLEOTIDE SEQUENCE [LARGE SCALE GENOMIC DNA]</scope>
    <source>
        <strain evidence="8">NZE10 / CBS 128990</strain>
    </source>
</reference>
<evidence type="ECO:0000313" key="8">
    <source>
        <dbReference type="Proteomes" id="UP000016933"/>
    </source>
</evidence>
<dbReference type="PIRSF" id="PIRSF000137">
    <property type="entry name" value="Alcohol_oxidase"/>
    <property type="match status" value="1"/>
</dbReference>
<evidence type="ECO:0000256" key="1">
    <source>
        <dbReference type="ARBA" id="ARBA00001974"/>
    </source>
</evidence>
<dbReference type="PROSITE" id="PS00624">
    <property type="entry name" value="GMC_OXRED_2"/>
    <property type="match status" value="1"/>
</dbReference>
<dbReference type="PANTHER" id="PTHR11552">
    <property type="entry name" value="GLUCOSE-METHANOL-CHOLINE GMC OXIDOREDUCTASE"/>
    <property type="match status" value="1"/>
</dbReference>
<dbReference type="STRING" id="675120.M2Y3X2"/>
<dbReference type="Gene3D" id="3.30.560.10">
    <property type="entry name" value="Glucose Oxidase, domain 3"/>
    <property type="match status" value="1"/>
</dbReference>
<comment type="similarity">
    <text evidence="2">Belongs to the GMC oxidoreductase family.</text>
</comment>
<dbReference type="InterPro" id="IPR036188">
    <property type="entry name" value="FAD/NAD-bd_sf"/>
</dbReference>
<evidence type="ECO:0000256" key="5">
    <source>
        <dbReference type="PIRSR" id="PIRSR000137-2"/>
    </source>
</evidence>
<sequence length="447" mass="48162">MHVAQAKIVGGGSGINGGTALRNTVRDCEEWVRLGNDAWGWESVEPVYIALEKNDASGKQGLHPLTRMQPKEAGKIQKAFVTDAIACGFPWAKDLNATGAEGVGASPVCRTGILRISAANTFIDPIRGKENFQLWPDTCVDRVVLSHGSAVGVVLDDQRYVSASMEVILSAGAIFSPALLQRSGIGPSALLSSLAIHVEQDLPTGANLADHPCIPPNSESQSQRSLGGSYVGHVAGIGCNVNKPTSHGTVHIRSRDPRIQPLVSPNYLTTESDRACARQCVRSAYQIITSTAMQQQLSPPLDLAEPIVASDTSLDDWIQSHYSSTYHFASSCRMATREQGGVVDQSGRVHGLRKLRVADASVIPTVPAANTMWTTMMFADRIGRSVRDQELVEHGTPKYLAHPLLSQLVCIDTLSMFVGSYDMPRQGGNDAYDYNDRICALDLQTLT</sequence>
<accession>M2Y3X2</accession>
<reference evidence="7 8" key="2">
    <citation type="journal article" date="2012" name="PLoS Pathog.">
        <title>Diverse lifestyles and strategies of plant pathogenesis encoded in the genomes of eighteen Dothideomycetes fungi.</title>
        <authorList>
            <person name="Ohm R.A."/>
            <person name="Feau N."/>
            <person name="Henrissat B."/>
            <person name="Schoch C.L."/>
            <person name="Horwitz B.A."/>
            <person name="Barry K.W."/>
            <person name="Condon B.J."/>
            <person name="Copeland A.C."/>
            <person name="Dhillon B."/>
            <person name="Glaser F."/>
            <person name="Hesse C.N."/>
            <person name="Kosti I."/>
            <person name="LaButti K."/>
            <person name="Lindquist E.A."/>
            <person name="Lucas S."/>
            <person name="Salamov A.A."/>
            <person name="Bradshaw R.E."/>
            <person name="Ciuffetti L."/>
            <person name="Hamelin R.C."/>
            <person name="Kema G.H.J."/>
            <person name="Lawrence C."/>
            <person name="Scott J.A."/>
            <person name="Spatafora J.W."/>
            <person name="Turgeon B.G."/>
            <person name="de Wit P.J.G.M."/>
            <person name="Zhong S."/>
            <person name="Goodwin S.B."/>
            <person name="Grigoriev I.V."/>
        </authorList>
    </citation>
    <scope>NUCLEOTIDE SEQUENCE [LARGE SCALE GENOMIC DNA]</scope>
    <source>
        <strain evidence="8">NZE10 / CBS 128990</strain>
    </source>
</reference>
<evidence type="ECO:0000256" key="4">
    <source>
        <dbReference type="ARBA" id="ARBA00022827"/>
    </source>
</evidence>
<dbReference type="HOGENOM" id="CLU_002865_7_1_1"/>
<dbReference type="GO" id="GO:0016614">
    <property type="term" value="F:oxidoreductase activity, acting on CH-OH group of donors"/>
    <property type="evidence" value="ECO:0007669"/>
    <property type="project" value="InterPro"/>
</dbReference>
<dbReference type="InterPro" id="IPR000172">
    <property type="entry name" value="GMC_OxRdtase_N"/>
</dbReference>
<dbReference type="AlphaFoldDB" id="M2Y3X2"/>
<evidence type="ECO:0000313" key="7">
    <source>
        <dbReference type="EMBL" id="EME42994.1"/>
    </source>
</evidence>
<gene>
    <name evidence="7" type="ORF">DOTSEDRAFT_63303</name>
</gene>
<proteinExistence type="inferred from homology"/>
<comment type="cofactor">
    <cofactor evidence="1 5">
        <name>FAD</name>
        <dbReference type="ChEBI" id="CHEBI:57692"/>
    </cofactor>
</comment>
<dbReference type="InterPro" id="IPR012132">
    <property type="entry name" value="GMC_OxRdtase"/>
</dbReference>
<dbReference type="EMBL" id="KB446540">
    <property type="protein sequence ID" value="EME42994.1"/>
    <property type="molecule type" value="Genomic_DNA"/>
</dbReference>
<feature type="binding site" evidence="5">
    <location>
        <position position="140"/>
    </location>
    <ligand>
        <name>FAD</name>
        <dbReference type="ChEBI" id="CHEBI:57692"/>
    </ligand>
</feature>
<dbReference type="OrthoDB" id="3634038at2759"/>
<dbReference type="OMA" id="DRACARQ"/>
<dbReference type="GO" id="GO:0050660">
    <property type="term" value="F:flavin adenine dinucleotide binding"/>
    <property type="evidence" value="ECO:0007669"/>
    <property type="project" value="InterPro"/>
</dbReference>
<dbReference type="InterPro" id="IPR007867">
    <property type="entry name" value="GMC_OxRtase_C"/>
</dbReference>
<dbReference type="Proteomes" id="UP000016933">
    <property type="component" value="Unassembled WGS sequence"/>
</dbReference>
<evidence type="ECO:0000256" key="2">
    <source>
        <dbReference type="ARBA" id="ARBA00010790"/>
    </source>
</evidence>
<dbReference type="Pfam" id="PF05199">
    <property type="entry name" value="GMC_oxred_C"/>
    <property type="match status" value="1"/>
</dbReference>
<evidence type="ECO:0000256" key="3">
    <source>
        <dbReference type="ARBA" id="ARBA00022630"/>
    </source>
</evidence>
<dbReference type="Pfam" id="PF00732">
    <property type="entry name" value="GMC_oxred_N"/>
    <property type="match status" value="1"/>
</dbReference>
<dbReference type="Gene3D" id="3.50.50.60">
    <property type="entry name" value="FAD/NAD(P)-binding domain"/>
    <property type="match status" value="3"/>
</dbReference>
<keyword evidence="3" id="KW-0285">Flavoprotein</keyword>
<keyword evidence="4 5" id="KW-0274">FAD</keyword>
<keyword evidence="8" id="KW-1185">Reference proteome</keyword>
<evidence type="ECO:0000259" key="6">
    <source>
        <dbReference type="PROSITE" id="PS00624"/>
    </source>
</evidence>
<dbReference type="PANTHER" id="PTHR11552:SF147">
    <property type="entry name" value="CHOLINE DEHYDROGENASE, MITOCHONDRIAL"/>
    <property type="match status" value="1"/>
</dbReference>
<dbReference type="eggNOG" id="KOG1238">
    <property type="taxonomic scope" value="Eukaryota"/>
</dbReference>
<dbReference type="SUPFAM" id="SSF54373">
    <property type="entry name" value="FAD-linked reductases, C-terminal domain"/>
    <property type="match status" value="1"/>
</dbReference>
<name>M2Y3X2_DOTSN</name>
<protein>
    <recommendedName>
        <fullName evidence="6">Glucose-methanol-choline oxidoreductase N-terminal domain-containing protein</fullName>
    </recommendedName>
</protein>
<organism evidence="7 8">
    <name type="scientific">Dothistroma septosporum (strain NZE10 / CBS 128990)</name>
    <name type="common">Red band needle blight fungus</name>
    <name type="synonym">Mycosphaerella pini</name>
    <dbReference type="NCBI Taxonomy" id="675120"/>
    <lineage>
        <taxon>Eukaryota</taxon>
        <taxon>Fungi</taxon>
        <taxon>Dikarya</taxon>
        <taxon>Ascomycota</taxon>
        <taxon>Pezizomycotina</taxon>
        <taxon>Dothideomycetes</taxon>
        <taxon>Dothideomycetidae</taxon>
        <taxon>Mycosphaerellales</taxon>
        <taxon>Mycosphaerellaceae</taxon>
        <taxon>Dothistroma</taxon>
    </lineage>
</organism>
<feature type="domain" description="Glucose-methanol-choline oxidoreductase N-terminal" evidence="6">
    <location>
        <begin position="172"/>
        <end position="186"/>
    </location>
</feature>
<dbReference type="SUPFAM" id="SSF51905">
    <property type="entry name" value="FAD/NAD(P)-binding domain"/>
    <property type="match status" value="1"/>
</dbReference>